<comment type="caution">
    <text evidence="1">The sequence shown here is derived from an EMBL/GenBank/DDBJ whole genome shotgun (WGS) entry which is preliminary data.</text>
</comment>
<sequence length="224" mass="24586">MLGILEFEVVSLPQKFKIRSSLFHFSLVCPFIIHVNRAYLVLFASCSRRFPLDFMWTRTVDGNFKLNANGSSLGDPGRSVGGRAYNGSAGTLSSIPDCPLSHQGQNPDNGGKCQALTIAKQLSEKQAGKLAQQMAKESQSNDPVIPECSSARGVTTIMESHKDLVNSEVPIMLEPRQTISENLAKQCQGTQTSVEADLTKQLEFPILKQLGFSFPNQNKINKKL</sequence>
<evidence type="ECO:0000313" key="2">
    <source>
        <dbReference type="Proteomes" id="UP001630127"/>
    </source>
</evidence>
<gene>
    <name evidence="1" type="ORF">ACH5RR_015542</name>
</gene>
<keyword evidence="2" id="KW-1185">Reference proteome</keyword>
<reference evidence="1 2" key="1">
    <citation type="submission" date="2024-11" db="EMBL/GenBank/DDBJ databases">
        <title>A near-complete genome assembly of Cinchona calisaya.</title>
        <authorList>
            <person name="Lian D.C."/>
            <person name="Zhao X.W."/>
            <person name="Wei L."/>
        </authorList>
    </citation>
    <scope>NUCLEOTIDE SEQUENCE [LARGE SCALE GENOMIC DNA]</scope>
    <source>
        <tissue evidence="1">Nenye</tissue>
    </source>
</reference>
<dbReference type="Proteomes" id="UP001630127">
    <property type="component" value="Unassembled WGS sequence"/>
</dbReference>
<accession>A0ABD2ZYU3</accession>
<protein>
    <submittedName>
        <fullName evidence="1">Uncharacterized protein</fullName>
    </submittedName>
</protein>
<proteinExistence type="predicted"/>
<dbReference type="EMBL" id="JBJUIK010000007">
    <property type="protein sequence ID" value="KAL3522708.1"/>
    <property type="molecule type" value="Genomic_DNA"/>
</dbReference>
<organism evidence="1 2">
    <name type="scientific">Cinchona calisaya</name>
    <dbReference type="NCBI Taxonomy" id="153742"/>
    <lineage>
        <taxon>Eukaryota</taxon>
        <taxon>Viridiplantae</taxon>
        <taxon>Streptophyta</taxon>
        <taxon>Embryophyta</taxon>
        <taxon>Tracheophyta</taxon>
        <taxon>Spermatophyta</taxon>
        <taxon>Magnoliopsida</taxon>
        <taxon>eudicotyledons</taxon>
        <taxon>Gunneridae</taxon>
        <taxon>Pentapetalae</taxon>
        <taxon>asterids</taxon>
        <taxon>lamiids</taxon>
        <taxon>Gentianales</taxon>
        <taxon>Rubiaceae</taxon>
        <taxon>Cinchonoideae</taxon>
        <taxon>Cinchoneae</taxon>
        <taxon>Cinchona</taxon>
    </lineage>
</organism>
<evidence type="ECO:0000313" key="1">
    <source>
        <dbReference type="EMBL" id="KAL3522708.1"/>
    </source>
</evidence>
<name>A0ABD2ZYU3_9GENT</name>
<dbReference type="AlphaFoldDB" id="A0ABD2ZYU3"/>